<comment type="caution">
    <text evidence="1">The sequence shown here is derived from an EMBL/GenBank/DDBJ whole genome shotgun (WGS) entry which is preliminary data.</text>
</comment>
<evidence type="ECO:0000313" key="2">
    <source>
        <dbReference type="Proteomes" id="UP000031189"/>
    </source>
</evidence>
<evidence type="ECO:0000313" key="1">
    <source>
        <dbReference type="EMBL" id="KHS57361.1"/>
    </source>
</evidence>
<accession>A0A0B3VKQ3</accession>
<name>A0A0B3VKQ3_9FIRM</name>
<dbReference type="EMBL" id="JWHR01000079">
    <property type="protein sequence ID" value="KHS57361.1"/>
    <property type="molecule type" value="Genomic_DNA"/>
</dbReference>
<keyword evidence="2" id="KW-1185">Reference proteome</keyword>
<dbReference type="Proteomes" id="UP000031189">
    <property type="component" value="Unassembled WGS sequence"/>
</dbReference>
<protein>
    <submittedName>
        <fullName evidence="1">Uncharacterized protein</fullName>
    </submittedName>
</protein>
<organism evidence="1 2">
    <name type="scientific">Terrisporobacter othiniensis</name>
    <dbReference type="NCBI Taxonomy" id="1577792"/>
    <lineage>
        <taxon>Bacteria</taxon>
        <taxon>Bacillati</taxon>
        <taxon>Bacillota</taxon>
        <taxon>Clostridia</taxon>
        <taxon>Peptostreptococcales</taxon>
        <taxon>Peptostreptococcaceae</taxon>
        <taxon>Terrisporobacter</taxon>
    </lineage>
</organism>
<dbReference type="AlphaFoldDB" id="A0A0B3VKQ3"/>
<dbReference type="STRING" id="1577792.QX51_08995"/>
<gene>
    <name evidence="1" type="ORF">QX51_08995</name>
</gene>
<proteinExistence type="predicted"/>
<sequence>MACFCDFLKWVFFIAKSVKVSIQEQLSKHEHDTFEIYIYALWKCLMKICSTLKIEHIEKLLNYKYKDVSK</sequence>
<reference evidence="1 2" key="1">
    <citation type="submission" date="2014-12" db="EMBL/GenBank/DDBJ databases">
        <title>Draft genome sequence of Terrisporobacter sp. 08-306576, isolated from the blood culture of a bacteremia patient.</title>
        <authorList>
            <person name="Lund L.C."/>
            <person name="Sydenham T.V."/>
            <person name="Hogh S.V."/>
            <person name="Skov M.N."/>
            <person name="Kemp M."/>
            <person name="Justesen U.S."/>
        </authorList>
    </citation>
    <scope>NUCLEOTIDE SEQUENCE [LARGE SCALE GENOMIC DNA]</scope>
    <source>
        <strain evidence="1 2">08-306576</strain>
    </source>
</reference>